<reference evidence="2" key="2">
    <citation type="journal article" date="2015" name="Data Brief">
        <title>Shoot transcriptome of the giant reed, Arundo donax.</title>
        <authorList>
            <person name="Barrero R.A."/>
            <person name="Guerrero F.D."/>
            <person name="Moolhuijzen P."/>
            <person name="Goolsby J.A."/>
            <person name="Tidwell J."/>
            <person name="Bellgard S.E."/>
            <person name="Bellgard M.I."/>
        </authorList>
    </citation>
    <scope>NUCLEOTIDE SEQUENCE</scope>
    <source>
        <tissue evidence="2">Shoot tissue taken approximately 20 cm above the soil surface</tissue>
    </source>
</reference>
<dbReference type="EMBL" id="GBRH01223282">
    <property type="protein sequence ID" value="JAD74613.1"/>
    <property type="molecule type" value="Transcribed_RNA"/>
</dbReference>
<sequence>MSLRPYFSHARINVLKSLLVHDAKPSSSNCSFSSCSSAVKGST</sequence>
<dbReference type="AlphaFoldDB" id="A0A0A9CJL9"/>
<feature type="compositionally biased region" description="Low complexity" evidence="1">
    <location>
        <begin position="26"/>
        <end position="37"/>
    </location>
</feature>
<evidence type="ECO:0000313" key="2">
    <source>
        <dbReference type="EMBL" id="JAD74613.1"/>
    </source>
</evidence>
<proteinExistence type="predicted"/>
<organism evidence="2">
    <name type="scientific">Arundo donax</name>
    <name type="common">Giant reed</name>
    <name type="synonym">Donax arundinaceus</name>
    <dbReference type="NCBI Taxonomy" id="35708"/>
    <lineage>
        <taxon>Eukaryota</taxon>
        <taxon>Viridiplantae</taxon>
        <taxon>Streptophyta</taxon>
        <taxon>Embryophyta</taxon>
        <taxon>Tracheophyta</taxon>
        <taxon>Spermatophyta</taxon>
        <taxon>Magnoliopsida</taxon>
        <taxon>Liliopsida</taxon>
        <taxon>Poales</taxon>
        <taxon>Poaceae</taxon>
        <taxon>PACMAD clade</taxon>
        <taxon>Arundinoideae</taxon>
        <taxon>Arundineae</taxon>
        <taxon>Arundo</taxon>
    </lineage>
</organism>
<protein>
    <submittedName>
        <fullName evidence="2">Uncharacterized protein</fullName>
    </submittedName>
</protein>
<dbReference type="PROSITE" id="PS51257">
    <property type="entry name" value="PROKAR_LIPOPROTEIN"/>
    <property type="match status" value="1"/>
</dbReference>
<reference evidence="2" key="1">
    <citation type="submission" date="2014-09" db="EMBL/GenBank/DDBJ databases">
        <authorList>
            <person name="Magalhaes I.L.F."/>
            <person name="Oliveira U."/>
            <person name="Santos F.R."/>
            <person name="Vidigal T.H.D.A."/>
            <person name="Brescovit A.D."/>
            <person name="Santos A.J."/>
        </authorList>
    </citation>
    <scope>NUCLEOTIDE SEQUENCE</scope>
    <source>
        <tissue evidence="2">Shoot tissue taken approximately 20 cm above the soil surface</tissue>
    </source>
</reference>
<feature type="region of interest" description="Disordered" evidence="1">
    <location>
        <begin position="24"/>
        <end position="43"/>
    </location>
</feature>
<name>A0A0A9CJL9_ARUDO</name>
<accession>A0A0A9CJL9</accession>
<evidence type="ECO:0000256" key="1">
    <source>
        <dbReference type="SAM" id="MobiDB-lite"/>
    </source>
</evidence>